<gene>
    <name evidence="3" type="ORF">K933_17107</name>
</gene>
<dbReference type="AlphaFoldDB" id="V4H9X0"/>
<dbReference type="InterPro" id="IPR054468">
    <property type="entry name" value="NrSPol-like_HBD"/>
</dbReference>
<comment type="caution">
    <text evidence="3">The sequence shown here is derived from an EMBL/GenBank/DDBJ whole genome shotgun (WGS) entry which is preliminary data.</text>
</comment>
<evidence type="ECO:0000313" key="4">
    <source>
        <dbReference type="Proteomes" id="UP000017840"/>
    </source>
</evidence>
<protein>
    <recommendedName>
        <fullName evidence="2">NrS-1 polymerase-like HBD domain-containing protein</fullName>
    </recommendedName>
</protein>
<organism evidence="3 4">
    <name type="scientific">Candidatus Halobonum tyrrellensis G22</name>
    <dbReference type="NCBI Taxonomy" id="1324957"/>
    <lineage>
        <taxon>Archaea</taxon>
        <taxon>Methanobacteriati</taxon>
        <taxon>Methanobacteriota</taxon>
        <taxon>Stenosarchaea group</taxon>
        <taxon>Halobacteria</taxon>
        <taxon>Halobacteriales</taxon>
        <taxon>Haloferacaceae</taxon>
        <taxon>Candidatus Halobonum</taxon>
    </lineage>
</organism>
<feature type="compositionally biased region" description="Polar residues" evidence="1">
    <location>
        <begin position="386"/>
        <end position="395"/>
    </location>
</feature>
<feature type="compositionally biased region" description="Basic and acidic residues" evidence="1">
    <location>
        <begin position="410"/>
        <end position="421"/>
    </location>
</feature>
<feature type="domain" description="NrS-1 polymerase-like HBD" evidence="2">
    <location>
        <begin position="209"/>
        <end position="274"/>
    </location>
</feature>
<accession>V4H9X0</accession>
<sequence>MTPGTGGFASSTDPETWSDFETALEYSRSDEADGLGFVFSEVDPFVGIDLDDCRDPETKSIDNDARDIVNRLDSYTEISPSGTGFHVLIEGELPDGGNRHGSVEMYDSARFFTMTGDRVDVKPQTVNERQEALEVVHREYIQEPSMGSGEDASEETTHSVDTEAAGLPEESVTEVELSDEELLEKARNAGNGEKFDRLWRGGTSGYPSQSEADMALCCLLAFWTGGDAMRVDKLFRRSRLYRDKWDDVHYSNGDTYGERTVKRAIDNTSEFYEPATRDATAEQEDSTDFADEFTAASSGPSAETRGTGTDASAKTTQAETSGSEETAQTAGESVETMGVDDPSDRRERSYLKERNTVLSAKLEQREATINELQERVETLEAELTELRSQTAGRTQGSSTETTSDDASDGSADRSLWDRAKGLIESGLT</sequence>
<dbReference type="EMBL" id="ASGZ01000070">
    <property type="protein sequence ID" value="ESP86823.1"/>
    <property type="molecule type" value="Genomic_DNA"/>
</dbReference>
<dbReference type="eggNOG" id="arCOG06276">
    <property type="taxonomic scope" value="Archaea"/>
</dbReference>
<reference evidence="3 4" key="1">
    <citation type="journal article" date="2013" name="Genome Announc.">
        <title>Draft Genome Sequence of 'Candidatus Halobonum tyrrellensis' Strain G22, Isolated from the Hypersaline Waters of Lake Tyrrell, Australia.</title>
        <authorList>
            <person name="Ugalde J.A."/>
            <person name="Narasingarao P."/>
            <person name="Kuo S."/>
            <person name="Podell S."/>
            <person name="Allen E.E."/>
        </authorList>
    </citation>
    <scope>NUCLEOTIDE SEQUENCE [LARGE SCALE GENOMIC DNA]</scope>
    <source>
        <strain evidence="3 4">G22</strain>
    </source>
</reference>
<feature type="region of interest" description="Disordered" evidence="1">
    <location>
        <begin position="293"/>
        <end position="352"/>
    </location>
</feature>
<feature type="region of interest" description="Disordered" evidence="1">
    <location>
        <begin position="144"/>
        <end position="178"/>
    </location>
</feature>
<dbReference type="Pfam" id="PF22763">
    <property type="entry name" value="NrS1-1_pol-like_HBD"/>
    <property type="match status" value="1"/>
</dbReference>
<keyword evidence="4" id="KW-1185">Reference proteome</keyword>
<name>V4H9X0_9EURY</name>
<evidence type="ECO:0000259" key="2">
    <source>
        <dbReference type="Pfam" id="PF22763"/>
    </source>
</evidence>
<feature type="compositionally biased region" description="Basic and acidic residues" evidence="1">
    <location>
        <begin position="342"/>
        <end position="352"/>
    </location>
</feature>
<evidence type="ECO:0000313" key="3">
    <source>
        <dbReference type="EMBL" id="ESP86823.1"/>
    </source>
</evidence>
<proteinExistence type="predicted"/>
<dbReference type="Proteomes" id="UP000017840">
    <property type="component" value="Unassembled WGS sequence"/>
</dbReference>
<feature type="region of interest" description="Disordered" evidence="1">
    <location>
        <begin position="380"/>
        <end position="428"/>
    </location>
</feature>
<evidence type="ECO:0000256" key="1">
    <source>
        <dbReference type="SAM" id="MobiDB-lite"/>
    </source>
</evidence>
<feature type="compositionally biased region" description="Polar residues" evidence="1">
    <location>
        <begin position="295"/>
        <end position="331"/>
    </location>
</feature>